<dbReference type="Gene3D" id="1.25.40.290">
    <property type="entry name" value="ARM repeat domains"/>
    <property type="match status" value="1"/>
</dbReference>
<dbReference type="Pfam" id="PF08713">
    <property type="entry name" value="DNA_alkylation"/>
    <property type="match status" value="1"/>
</dbReference>
<evidence type="ECO:0000313" key="2">
    <source>
        <dbReference type="Proteomes" id="UP000030002"/>
    </source>
</evidence>
<accession>A0A0A0J3F4</accession>
<gene>
    <name evidence="1" type="ORF">N802_19215</name>
</gene>
<dbReference type="InterPro" id="IPR014825">
    <property type="entry name" value="DNA_alkylation"/>
</dbReference>
<name>A0A0A0J3F4_9MICO</name>
<evidence type="ECO:0000313" key="1">
    <source>
        <dbReference type="EMBL" id="KGN31890.1"/>
    </source>
</evidence>
<organism evidence="1 2">
    <name type="scientific">Knoellia sinensis KCTC 19936</name>
    <dbReference type="NCBI Taxonomy" id="1385520"/>
    <lineage>
        <taxon>Bacteria</taxon>
        <taxon>Bacillati</taxon>
        <taxon>Actinomycetota</taxon>
        <taxon>Actinomycetes</taxon>
        <taxon>Micrococcales</taxon>
        <taxon>Intrasporangiaceae</taxon>
        <taxon>Knoellia</taxon>
    </lineage>
</organism>
<dbReference type="EMBL" id="AVPJ01000009">
    <property type="protein sequence ID" value="KGN31890.1"/>
    <property type="molecule type" value="Genomic_DNA"/>
</dbReference>
<dbReference type="PANTHER" id="PTHR34070:SF1">
    <property type="entry name" value="DNA ALKYLATION REPAIR PROTEIN"/>
    <property type="match status" value="1"/>
</dbReference>
<sequence>MSGQVSELIDALRAALRSGADADRAVGQQAYMKSAMPFLGVTSPERRALVRPILADSAMRLESRASWERAVRSLWDSAEFREERYAALDLLRHRTYRSWRDPDVMPLIEHLIVSGAWWDLVDELSNVVGEVLLLDPEGEGMRMRDWSERDDLWLRRSAIISQLRHKDRTDTDLLEAVIEPNLDDREFFIRKGIGWALRQYAKTDPVWVQEFVDRHTHRISGLSRREALKHL</sequence>
<dbReference type="SUPFAM" id="SSF48371">
    <property type="entry name" value="ARM repeat"/>
    <property type="match status" value="1"/>
</dbReference>
<reference evidence="1 2" key="1">
    <citation type="submission" date="2013-08" db="EMBL/GenBank/DDBJ databases">
        <title>The genome sequence of Knoellia sinensis.</title>
        <authorList>
            <person name="Zhu W."/>
            <person name="Wang G."/>
        </authorList>
    </citation>
    <scope>NUCLEOTIDE SEQUENCE [LARGE SCALE GENOMIC DNA]</scope>
    <source>
        <strain evidence="1 2">KCTC 19936</strain>
    </source>
</reference>
<dbReference type="CDD" id="cd07064">
    <property type="entry name" value="AlkD_like_1"/>
    <property type="match status" value="1"/>
</dbReference>
<dbReference type="AlphaFoldDB" id="A0A0A0J3F4"/>
<dbReference type="OrthoDB" id="9775346at2"/>
<dbReference type="PANTHER" id="PTHR34070">
    <property type="entry name" value="ARMADILLO-TYPE FOLD"/>
    <property type="match status" value="1"/>
</dbReference>
<protein>
    <submittedName>
        <fullName evidence="1">DNA alkylation repair protein</fullName>
    </submittedName>
</protein>
<keyword evidence="2" id="KW-1185">Reference proteome</keyword>
<dbReference type="RefSeq" id="WP_035916738.1">
    <property type="nucleotide sequence ID" value="NZ_AVPJ01000009.1"/>
</dbReference>
<dbReference type="Proteomes" id="UP000030002">
    <property type="component" value="Unassembled WGS sequence"/>
</dbReference>
<dbReference type="STRING" id="1385520.N802_19215"/>
<dbReference type="Gene3D" id="1.20.1660.10">
    <property type="entry name" value="Hypothetical protein (EF3068)"/>
    <property type="match status" value="1"/>
</dbReference>
<proteinExistence type="predicted"/>
<dbReference type="InterPro" id="IPR016024">
    <property type="entry name" value="ARM-type_fold"/>
</dbReference>
<dbReference type="eggNOG" id="COG4912">
    <property type="taxonomic scope" value="Bacteria"/>
</dbReference>
<comment type="caution">
    <text evidence="1">The sequence shown here is derived from an EMBL/GenBank/DDBJ whole genome shotgun (WGS) entry which is preliminary data.</text>
</comment>